<evidence type="ECO:0000313" key="2">
    <source>
        <dbReference type="Proteomes" id="UP000886501"/>
    </source>
</evidence>
<keyword evidence="2" id="KW-1185">Reference proteome</keyword>
<feature type="non-terminal residue" evidence="1">
    <location>
        <position position="205"/>
    </location>
</feature>
<reference evidence="1" key="1">
    <citation type="submission" date="2019-10" db="EMBL/GenBank/DDBJ databases">
        <authorList>
            <consortium name="DOE Joint Genome Institute"/>
            <person name="Kuo A."/>
            <person name="Miyauchi S."/>
            <person name="Kiss E."/>
            <person name="Drula E."/>
            <person name="Kohler A."/>
            <person name="Sanchez-Garcia M."/>
            <person name="Andreopoulos B."/>
            <person name="Barry K.W."/>
            <person name="Bonito G."/>
            <person name="Buee M."/>
            <person name="Carver A."/>
            <person name="Chen C."/>
            <person name="Cichocki N."/>
            <person name="Clum A."/>
            <person name="Culley D."/>
            <person name="Crous P.W."/>
            <person name="Fauchery L."/>
            <person name="Girlanda M."/>
            <person name="Hayes R."/>
            <person name="Keri Z."/>
            <person name="Labutti K."/>
            <person name="Lipzen A."/>
            <person name="Lombard V."/>
            <person name="Magnuson J."/>
            <person name="Maillard F."/>
            <person name="Morin E."/>
            <person name="Murat C."/>
            <person name="Nolan M."/>
            <person name="Ohm R."/>
            <person name="Pangilinan J."/>
            <person name="Pereira M."/>
            <person name="Perotto S."/>
            <person name="Peter M."/>
            <person name="Riley R."/>
            <person name="Sitrit Y."/>
            <person name="Stielow B."/>
            <person name="Szollosi G."/>
            <person name="Zifcakova L."/>
            <person name="Stursova M."/>
            <person name="Spatafora J.W."/>
            <person name="Tedersoo L."/>
            <person name="Vaario L.-M."/>
            <person name="Yamada A."/>
            <person name="Yan M."/>
            <person name="Wang P."/>
            <person name="Xu J."/>
            <person name="Bruns T."/>
            <person name="Baldrian P."/>
            <person name="Vilgalys R."/>
            <person name="Henrissat B."/>
            <person name="Grigoriev I.V."/>
            <person name="Hibbett D."/>
            <person name="Nagy L.G."/>
            <person name="Martin F.M."/>
        </authorList>
    </citation>
    <scope>NUCLEOTIDE SEQUENCE</scope>
    <source>
        <strain evidence="1">P2</strain>
    </source>
</reference>
<comment type="caution">
    <text evidence="1">The sequence shown here is derived from an EMBL/GenBank/DDBJ whole genome shotgun (WGS) entry which is preliminary data.</text>
</comment>
<protein>
    <submittedName>
        <fullName evidence="1">Uncharacterized protein</fullName>
    </submittedName>
</protein>
<dbReference type="Proteomes" id="UP000886501">
    <property type="component" value="Unassembled WGS sequence"/>
</dbReference>
<proteinExistence type="predicted"/>
<dbReference type="EMBL" id="MU117974">
    <property type="protein sequence ID" value="KAF9651628.1"/>
    <property type="molecule type" value="Genomic_DNA"/>
</dbReference>
<sequence length="205" mass="22851">TNRRSPNLQVPISSNLIPQTPSSLKFNSSEKNAFLAPFEKFYDSLADSKQLKDWLGQQLQKSNMLVNALQKSEKLEEVVEAMVEKRMAPMREEMYGLLRRVEELEHALRISSSQGSGPVQLSQSGSTGYAKGKGRGPEPMVTETTESYTFPPQPSAPPEVRLSVKPDFVTKKISPSNSPNSQTGSPIPFHDGRRLSVSSVRFERR</sequence>
<reference evidence="1" key="2">
    <citation type="journal article" date="2020" name="Nat. Commun.">
        <title>Large-scale genome sequencing of mycorrhizal fungi provides insights into the early evolution of symbiotic traits.</title>
        <authorList>
            <person name="Miyauchi S."/>
            <person name="Kiss E."/>
            <person name="Kuo A."/>
            <person name="Drula E."/>
            <person name="Kohler A."/>
            <person name="Sanchez-Garcia M."/>
            <person name="Morin E."/>
            <person name="Andreopoulos B."/>
            <person name="Barry K.W."/>
            <person name="Bonito G."/>
            <person name="Buee M."/>
            <person name="Carver A."/>
            <person name="Chen C."/>
            <person name="Cichocki N."/>
            <person name="Clum A."/>
            <person name="Culley D."/>
            <person name="Crous P.W."/>
            <person name="Fauchery L."/>
            <person name="Girlanda M."/>
            <person name="Hayes R.D."/>
            <person name="Keri Z."/>
            <person name="LaButti K."/>
            <person name="Lipzen A."/>
            <person name="Lombard V."/>
            <person name="Magnuson J."/>
            <person name="Maillard F."/>
            <person name="Murat C."/>
            <person name="Nolan M."/>
            <person name="Ohm R.A."/>
            <person name="Pangilinan J."/>
            <person name="Pereira M.F."/>
            <person name="Perotto S."/>
            <person name="Peter M."/>
            <person name="Pfister S."/>
            <person name="Riley R."/>
            <person name="Sitrit Y."/>
            <person name="Stielow J.B."/>
            <person name="Szollosi G."/>
            <person name="Zifcakova L."/>
            <person name="Stursova M."/>
            <person name="Spatafora J.W."/>
            <person name="Tedersoo L."/>
            <person name="Vaario L.M."/>
            <person name="Yamada A."/>
            <person name="Yan M."/>
            <person name="Wang P."/>
            <person name="Xu J."/>
            <person name="Bruns T."/>
            <person name="Baldrian P."/>
            <person name="Vilgalys R."/>
            <person name="Dunand C."/>
            <person name="Henrissat B."/>
            <person name="Grigoriev I.V."/>
            <person name="Hibbett D."/>
            <person name="Nagy L.G."/>
            <person name="Martin F.M."/>
        </authorList>
    </citation>
    <scope>NUCLEOTIDE SEQUENCE</scope>
    <source>
        <strain evidence="1">P2</strain>
    </source>
</reference>
<gene>
    <name evidence="1" type="ORF">BDM02DRAFT_3075185</name>
</gene>
<accession>A0ACB6ZQB9</accession>
<feature type="non-terminal residue" evidence="1">
    <location>
        <position position="1"/>
    </location>
</feature>
<evidence type="ECO:0000313" key="1">
    <source>
        <dbReference type="EMBL" id="KAF9651628.1"/>
    </source>
</evidence>
<name>A0ACB6ZQB9_THEGA</name>
<organism evidence="1 2">
    <name type="scientific">Thelephora ganbajun</name>
    <name type="common">Ganba fungus</name>
    <dbReference type="NCBI Taxonomy" id="370292"/>
    <lineage>
        <taxon>Eukaryota</taxon>
        <taxon>Fungi</taxon>
        <taxon>Dikarya</taxon>
        <taxon>Basidiomycota</taxon>
        <taxon>Agaricomycotina</taxon>
        <taxon>Agaricomycetes</taxon>
        <taxon>Thelephorales</taxon>
        <taxon>Thelephoraceae</taxon>
        <taxon>Thelephora</taxon>
    </lineage>
</organism>